<gene>
    <name evidence="2" type="ORF">CLOSAC_01680</name>
</gene>
<evidence type="ECO:0000313" key="3">
    <source>
        <dbReference type="Proteomes" id="UP000191154"/>
    </source>
</evidence>
<proteinExistence type="predicted"/>
<organism evidence="2 3">
    <name type="scientific">Clostridium saccharobutylicum</name>
    <dbReference type="NCBI Taxonomy" id="169679"/>
    <lineage>
        <taxon>Bacteria</taxon>
        <taxon>Bacillati</taxon>
        <taxon>Bacillota</taxon>
        <taxon>Clostridia</taxon>
        <taxon>Eubacteriales</taxon>
        <taxon>Clostridiaceae</taxon>
        <taxon>Clostridium</taxon>
    </lineage>
</organism>
<comment type="caution">
    <text evidence="2">The sequence shown here is derived from an EMBL/GenBank/DDBJ whole genome shotgun (WGS) entry which is preliminary data.</text>
</comment>
<dbReference type="Pfam" id="PF07791">
    <property type="entry name" value="Imm11"/>
    <property type="match status" value="1"/>
</dbReference>
<name>A0A1S8NHG8_CLOSA</name>
<sequence>MKYYKLIYDYENDDDFIGSLAKETFGVDQYDVTKGELVKGWNDNISFIYNPDEGNVYSDYLSNNYGWFTVSKKFQQEMKEVVQNSVQYLPIKIINSKNNGEELNYKVANVITVIDALDLDNSVYDIFELDDEKIFSVEKYALKKNIVDGYNIFKLKDDTIPIFVSEKFKNIIDNSKMTGFRFLEVRVV</sequence>
<evidence type="ECO:0000259" key="1">
    <source>
        <dbReference type="Pfam" id="PF07791"/>
    </source>
</evidence>
<dbReference type="RefSeq" id="WP_077863674.1">
    <property type="nucleotide sequence ID" value="NZ_LZYZ01000001.1"/>
</dbReference>
<dbReference type="AlphaFoldDB" id="A0A1S8NHG8"/>
<evidence type="ECO:0000313" key="2">
    <source>
        <dbReference type="EMBL" id="OOM15897.1"/>
    </source>
</evidence>
<dbReference type="InterPro" id="IPR012433">
    <property type="entry name" value="Imm11"/>
</dbReference>
<reference evidence="2 3" key="1">
    <citation type="submission" date="2016-05" db="EMBL/GenBank/DDBJ databases">
        <title>Microbial solvent formation.</title>
        <authorList>
            <person name="Poehlein A."/>
            <person name="Montoya Solano J.D."/>
            <person name="Flitsch S."/>
            <person name="Krabben P."/>
            <person name="Duerre P."/>
            <person name="Daniel R."/>
        </authorList>
    </citation>
    <scope>NUCLEOTIDE SEQUENCE [LARGE SCALE GENOMIC DNA]</scope>
    <source>
        <strain evidence="2 3">L1-8</strain>
    </source>
</reference>
<dbReference type="EMBL" id="LZYZ01000001">
    <property type="protein sequence ID" value="OOM15897.1"/>
    <property type="molecule type" value="Genomic_DNA"/>
</dbReference>
<protein>
    <recommendedName>
        <fullName evidence="1">Immunity MXAN-0049 protein domain-containing protein</fullName>
    </recommendedName>
</protein>
<accession>A0A1S8NHG8</accession>
<feature type="domain" description="Immunity MXAN-0049 protein" evidence="1">
    <location>
        <begin position="37"/>
        <end position="185"/>
    </location>
</feature>
<dbReference type="Proteomes" id="UP000191154">
    <property type="component" value="Unassembled WGS sequence"/>
</dbReference>